<evidence type="ECO:0000256" key="3">
    <source>
        <dbReference type="ARBA" id="ARBA00022574"/>
    </source>
</evidence>
<feature type="coiled-coil region" evidence="7">
    <location>
        <begin position="1"/>
        <end position="35"/>
    </location>
</feature>
<protein>
    <submittedName>
        <fullName evidence="8">Wd-repeat protein bing4</fullName>
    </submittedName>
</protein>
<feature type="coiled-coil region" evidence="7">
    <location>
        <begin position="355"/>
        <end position="407"/>
    </location>
</feature>
<keyword evidence="4" id="KW-0677">Repeat</keyword>
<dbReference type="GO" id="GO:0032040">
    <property type="term" value="C:small-subunit processome"/>
    <property type="evidence" value="ECO:0007669"/>
    <property type="project" value="TreeGrafter"/>
</dbReference>
<dbReference type="FunFam" id="2.130.10.10:FF:000378">
    <property type="entry name" value="U3 small nucleolar RNA-associated protein 7"/>
    <property type="match status" value="1"/>
</dbReference>
<evidence type="ECO:0000256" key="5">
    <source>
        <dbReference type="ARBA" id="ARBA00023242"/>
    </source>
</evidence>
<accession>A0A9Q0RDJ4</accession>
<comment type="subcellular location">
    <subcellularLocation>
        <location evidence="1">Nucleus</location>
        <location evidence="1">Nucleolus</location>
    </subcellularLocation>
</comment>
<evidence type="ECO:0000256" key="4">
    <source>
        <dbReference type="ARBA" id="ARBA00022737"/>
    </source>
</evidence>
<evidence type="ECO:0000256" key="1">
    <source>
        <dbReference type="ARBA" id="ARBA00004604"/>
    </source>
</evidence>
<organism evidence="8 9">
    <name type="scientific">Anaeramoeba ignava</name>
    <name type="common">Anaerobic marine amoeba</name>
    <dbReference type="NCBI Taxonomy" id="1746090"/>
    <lineage>
        <taxon>Eukaryota</taxon>
        <taxon>Metamonada</taxon>
        <taxon>Anaeramoebidae</taxon>
        <taxon>Anaeramoeba</taxon>
    </lineage>
</organism>
<evidence type="ECO:0000256" key="7">
    <source>
        <dbReference type="SAM" id="Coils"/>
    </source>
</evidence>
<proteinExistence type="predicted"/>
<name>A0A9Q0RDJ4_ANAIG</name>
<dbReference type="GO" id="GO:0000462">
    <property type="term" value="P:maturation of SSU-rRNA from tricistronic rRNA transcript (SSU-rRNA, 5.8S rRNA, LSU-rRNA)"/>
    <property type="evidence" value="ECO:0007669"/>
    <property type="project" value="TreeGrafter"/>
</dbReference>
<keyword evidence="2" id="KW-0698">rRNA processing</keyword>
<dbReference type="InterPro" id="IPR019775">
    <property type="entry name" value="WD40_repeat_CS"/>
</dbReference>
<evidence type="ECO:0000256" key="2">
    <source>
        <dbReference type="ARBA" id="ARBA00022552"/>
    </source>
</evidence>
<dbReference type="PROSITE" id="PS00678">
    <property type="entry name" value="WD_REPEATS_1"/>
    <property type="match status" value="1"/>
</dbReference>
<gene>
    <name evidence="8" type="ORF">M0811_07043</name>
</gene>
<dbReference type="SMART" id="SM00320">
    <property type="entry name" value="WD40"/>
    <property type="match status" value="3"/>
</dbReference>
<dbReference type="PANTHER" id="PTHR14085:SF3">
    <property type="entry name" value="WD REPEAT-CONTAINING PROTEIN 46"/>
    <property type="match status" value="1"/>
</dbReference>
<dbReference type="Proteomes" id="UP001149090">
    <property type="component" value="Unassembled WGS sequence"/>
</dbReference>
<reference evidence="8" key="1">
    <citation type="submission" date="2022-10" db="EMBL/GenBank/DDBJ databases">
        <title>Novel sulphate-reducing endosymbionts in the free-living metamonad Anaeramoeba.</title>
        <authorList>
            <person name="Jerlstrom-Hultqvist J."/>
            <person name="Cepicka I."/>
            <person name="Gallot-Lavallee L."/>
            <person name="Salas-Leiva D."/>
            <person name="Curtis B.A."/>
            <person name="Zahonova K."/>
            <person name="Pipaliya S."/>
            <person name="Dacks J."/>
            <person name="Roger A.J."/>
        </authorList>
    </citation>
    <scope>NUCLEOTIDE SEQUENCE</scope>
    <source>
        <strain evidence="8">BMAN</strain>
    </source>
</reference>
<evidence type="ECO:0000313" key="9">
    <source>
        <dbReference type="Proteomes" id="UP001149090"/>
    </source>
</evidence>
<feature type="repeat" description="WD" evidence="6">
    <location>
        <begin position="280"/>
        <end position="321"/>
    </location>
</feature>
<dbReference type="InterPro" id="IPR015943">
    <property type="entry name" value="WD40/YVTN_repeat-like_dom_sf"/>
</dbReference>
<dbReference type="PROSITE" id="PS50294">
    <property type="entry name" value="WD_REPEATS_REGION"/>
    <property type="match status" value="1"/>
</dbReference>
<dbReference type="InterPro" id="IPR036322">
    <property type="entry name" value="WD40_repeat_dom_sf"/>
</dbReference>
<dbReference type="GO" id="GO:0030686">
    <property type="term" value="C:90S preribosome"/>
    <property type="evidence" value="ECO:0007669"/>
    <property type="project" value="TreeGrafter"/>
</dbReference>
<dbReference type="PROSITE" id="PS50082">
    <property type="entry name" value="WD_REPEATS_2"/>
    <property type="match status" value="1"/>
</dbReference>
<sequence length="438" mass="50785">MNFKVFENKKLQKEIKELKERQNQIDEEIETKSKKYERGKATKTKRIQNKKLKAKLEHSEDLFHEAAINSAKMELFVQKTPGYIEAEKEDEETYKTKQKEIAEQIEIGSRHKNFKLELPKLGPYRIKYDRTGRYLLMGSKLGHVALLDWYRSSKKCELQAQEAVRDVVFLQNEAMFAVAQKKYTYVYDSNGVEIHCLRNHQDVNRLEYLPYHFLLTSIGNSGYLKYQDVSTGTVVAEIPTKLGPCYAMKQNKHNAIIHLGHSNGTVSLCSPNLHKPVAKIFVNRGRVEDLAIDDTGRYMATSGTDNSIKIWDLRKFHYLYSFKKINSPALSLDISQTNLLAAGFSNKVLIWKDWINEAEKEKMEIVNENSNEISNEIMNEILNENTNQNLNQNLNQNQNQNLNQNQNQNLKSKSKSKSKSKPKKFYIPFNSFISFPQL</sequence>
<keyword evidence="5" id="KW-0539">Nucleus</keyword>
<dbReference type="Gene3D" id="2.130.10.10">
    <property type="entry name" value="YVTN repeat-like/Quinoprotein amine dehydrogenase"/>
    <property type="match status" value="1"/>
</dbReference>
<comment type="caution">
    <text evidence="8">The sequence shown here is derived from an EMBL/GenBank/DDBJ whole genome shotgun (WGS) entry which is preliminary data.</text>
</comment>
<dbReference type="InterPro" id="IPR040315">
    <property type="entry name" value="WDR46/Utp7"/>
</dbReference>
<keyword evidence="9" id="KW-1185">Reference proteome</keyword>
<keyword evidence="7" id="KW-0175">Coiled coil</keyword>
<keyword evidence="3 6" id="KW-0853">WD repeat</keyword>
<dbReference type="EMBL" id="JAPDFW010000063">
    <property type="protein sequence ID" value="KAJ5076179.1"/>
    <property type="molecule type" value="Genomic_DNA"/>
</dbReference>
<dbReference type="OrthoDB" id="10251154at2759"/>
<dbReference type="Pfam" id="PF00400">
    <property type="entry name" value="WD40"/>
    <property type="match status" value="1"/>
</dbReference>
<dbReference type="SUPFAM" id="SSF50978">
    <property type="entry name" value="WD40 repeat-like"/>
    <property type="match status" value="1"/>
</dbReference>
<dbReference type="AlphaFoldDB" id="A0A9Q0RDJ4"/>
<evidence type="ECO:0000256" key="6">
    <source>
        <dbReference type="PROSITE-ProRule" id="PRU00221"/>
    </source>
</evidence>
<dbReference type="PANTHER" id="PTHR14085">
    <property type="entry name" value="WD-REPEAT PROTEIN BING4"/>
    <property type="match status" value="1"/>
</dbReference>
<dbReference type="InterPro" id="IPR001680">
    <property type="entry name" value="WD40_rpt"/>
</dbReference>
<evidence type="ECO:0000313" key="8">
    <source>
        <dbReference type="EMBL" id="KAJ5076179.1"/>
    </source>
</evidence>